<dbReference type="Proteomes" id="UP001500420">
    <property type="component" value="Unassembled WGS sequence"/>
</dbReference>
<dbReference type="RefSeq" id="WP_343774065.1">
    <property type="nucleotide sequence ID" value="NZ_BAAADV010000004.1"/>
</dbReference>
<sequence length="232" mass="25850">MKDISSHEQSVELLQQLGLKEYEAKCFVALSRLPKATAKDISDVSEVPRTRVYDAIRVLEAKGLVEIQHSNPQQYRAVKIDEAAATLREEFESRTEKLADSLASIDAVSLEEDEEEVAHEVWSLSGESAIRNRTKSLLDDADDEIVLVVGDESKLTEDLFDQLRAAQDRGTTVLVGTVSDDLRDRVVESMPDVEVFVSELEWLSELEDDPTDTVSISQLLLVDRSSILVSTT</sequence>
<dbReference type="InterPro" id="IPR051797">
    <property type="entry name" value="TrmB-like"/>
</dbReference>
<evidence type="ECO:0000313" key="2">
    <source>
        <dbReference type="EMBL" id="GAA0674279.1"/>
    </source>
</evidence>
<gene>
    <name evidence="2" type="ORF">GCM10009020_21980</name>
</gene>
<dbReference type="EMBL" id="BAAADV010000004">
    <property type="protein sequence ID" value="GAA0674279.1"/>
    <property type="molecule type" value="Genomic_DNA"/>
</dbReference>
<keyword evidence="3" id="KW-1185">Reference proteome</keyword>
<evidence type="ECO:0000313" key="3">
    <source>
        <dbReference type="Proteomes" id="UP001500420"/>
    </source>
</evidence>
<dbReference type="InterPro" id="IPR036390">
    <property type="entry name" value="WH_DNA-bd_sf"/>
</dbReference>
<protein>
    <recommendedName>
        <fullName evidence="1">Transcription regulator TrmB N-terminal domain-containing protein</fullName>
    </recommendedName>
</protein>
<dbReference type="PANTHER" id="PTHR34293:SF1">
    <property type="entry name" value="HTH-TYPE TRANSCRIPTIONAL REGULATOR TRMBL2"/>
    <property type="match status" value="1"/>
</dbReference>
<proteinExistence type="predicted"/>
<dbReference type="PANTHER" id="PTHR34293">
    <property type="entry name" value="HTH-TYPE TRANSCRIPTIONAL REGULATOR TRMBL2"/>
    <property type="match status" value="1"/>
</dbReference>
<dbReference type="Gene3D" id="1.10.10.10">
    <property type="entry name" value="Winged helix-like DNA-binding domain superfamily/Winged helix DNA-binding domain"/>
    <property type="match status" value="1"/>
</dbReference>
<feature type="domain" description="Transcription regulator TrmB N-terminal" evidence="1">
    <location>
        <begin position="14"/>
        <end position="80"/>
    </location>
</feature>
<dbReference type="InterPro" id="IPR036388">
    <property type="entry name" value="WH-like_DNA-bd_sf"/>
</dbReference>
<accession>A0AAV3TAP5</accession>
<comment type="caution">
    <text evidence="2">The sequence shown here is derived from an EMBL/GenBank/DDBJ whole genome shotgun (WGS) entry which is preliminary data.</text>
</comment>
<name>A0AAV3TAP5_9EURY</name>
<reference evidence="2 3" key="1">
    <citation type="journal article" date="2019" name="Int. J. Syst. Evol. Microbiol.">
        <title>The Global Catalogue of Microorganisms (GCM) 10K type strain sequencing project: providing services to taxonomists for standard genome sequencing and annotation.</title>
        <authorList>
            <consortium name="The Broad Institute Genomics Platform"/>
            <consortium name="The Broad Institute Genome Sequencing Center for Infectious Disease"/>
            <person name="Wu L."/>
            <person name="Ma J."/>
        </authorList>
    </citation>
    <scope>NUCLEOTIDE SEQUENCE [LARGE SCALE GENOMIC DNA]</scope>
    <source>
        <strain evidence="2 3">JCM 16328</strain>
    </source>
</reference>
<dbReference type="InterPro" id="IPR002831">
    <property type="entry name" value="Tscrpt_reg_TrmB_N"/>
</dbReference>
<dbReference type="Pfam" id="PF01978">
    <property type="entry name" value="TrmB"/>
    <property type="match status" value="1"/>
</dbReference>
<organism evidence="2 3">
    <name type="scientific">Natronoarchaeum mannanilyticum</name>
    <dbReference type="NCBI Taxonomy" id="926360"/>
    <lineage>
        <taxon>Archaea</taxon>
        <taxon>Methanobacteriati</taxon>
        <taxon>Methanobacteriota</taxon>
        <taxon>Stenosarchaea group</taxon>
        <taxon>Halobacteria</taxon>
        <taxon>Halobacteriales</taxon>
        <taxon>Natronoarchaeaceae</taxon>
    </lineage>
</organism>
<evidence type="ECO:0000259" key="1">
    <source>
        <dbReference type="Pfam" id="PF01978"/>
    </source>
</evidence>
<dbReference type="SUPFAM" id="SSF46785">
    <property type="entry name" value="Winged helix' DNA-binding domain"/>
    <property type="match status" value="1"/>
</dbReference>
<dbReference type="AlphaFoldDB" id="A0AAV3TAP5"/>